<evidence type="ECO:0000313" key="2">
    <source>
        <dbReference type="Proteomes" id="UP000503462"/>
    </source>
</evidence>
<accession>A0A6H0Y235</accession>
<dbReference type="InterPro" id="IPR006461">
    <property type="entry name" value="PLAC_motif_containing"/>
</dbReference>
<dbReference type="AlphaFoldDB" id="A0A6H0Y235"/>
<dbReference type="OrthoDB" id="1045822at2759"/>
<dbReference type="EMBL" id="CP051142">
    <property type="protein sequence ID" value="QIX01083.1"/>
    <property type="molecule type" value="Genomic_DNA"/>
</dbReference>
<evidence type="ECO:0000313" key="1">
    <source>
        <dbReference type="EMBL" id="QIX01083.1"/>
    </source>
</evidence>
<dbReference type="Pfam" id="PF04749">
    <property type="entry name" value="PLAC8"/>
    <property type="match status" value="1"/>
</dbReference>
<gene>
    <name evidence="1" type="ORF">AMS68_006600</name>
</gene>
<reference evidence="1 2" key="1">
    <citation type="journal article" date="2016" name="Sci. Rep.">
        <title>Peltaster fructicola genome reveals evolution from an invasive phytopathogen to an ectophytic parasite.</title>
        <authorList>
            <person name="Xu C."/>
            <person name="Chen H."/>
            <person name="Gleason M.L."/>
            <person name="Xu J.R."/>
            <person name="Liu H."/>
            <person name="Zhang R."/>
            <person name="Sun G."/>
        </authorList>
    </citation>
    <scope>NUCLEOTIDE SEQUENCE [LARGE SCALE GENOMIC DNA]</scope>
    <source>
        <strain evidence="1 2">LNHT1506</strain>
    </source>
</reference>
<organism evidence="1 2">
    <name type="scientific">Peltaster fructicola</name>
    <dbReference type="NCBI Taxonomy" id="286661"/>
    <lineage>
        <taxon>Eukaryota</taxon>
        <taxon>Fungi</taxon>
        <taxon>Dikarya</taxon>
        <taxon>Ascomycota</taxon>
        <taxon>Pezizomycotina</taxon>
        <taxon>Dothideomycetes</taxon>
        <taxon>Dothideomycetes incertae sedis</taxon>
        <taxon>Peltaster</taxon>
    </lineage>
</organism>
<protein>
    <recommendedName>
        <fullName evidence="3">PLAC8-domain-containing protein</fullName>
    </recommendedName>
</protein>
<name>A0A6H0Y235_9PEZI</name>
<dbReference type="PANTHER" id="PTHR15907">
    <property type="entry name" value="DUF614 FAMILY PROTEIN-RELATED"/>
    <property type="match status" value="1"/>
</dbReference>
<dbReference type="Proteomes" id="UP000503462">
    <property type="component" value="Chromosome 4"/>
</dbReference>
<proteinExistence type="predicted"/>
<dbReference type="NCBIfam" id="TIGR01571">
    <property type="entry name" value="A_thal_Cys_rich"/>
    <property type="match status" value="1"/>
</dbReference>
<evidence type="ECO:0008006" key="3">
    <source>
        <dbReference type="Google" id="ProtNLM"/>
    </source>
</evidence>
<keyword evidence="2" id="KW-1185">Reference proteome</keyword>
<sequence length="138" mass="14662">MHEEHEWNGGLCGGCCGGSCGSCLGSWFCPCFMLGRASSRQHAFPAEETGSCNGSCGIFCLASVVGLACIPVCMKRSEIRSAHRIKGSSCGDFMASWCCMPCSIAQMNSELKSRAKAVNAAPNAGYARQQAGMKYQRQ</sequence>